<dbReference type="Pfam" id="PF06904">
    <property type="entry name" value="Extensin-like_C"/>
    <property type="match status" value="1"/>
</dbReference>
<dbReference type="PROSITE" id="PS51257">
    <property type="entry name" value="PROKAR_LIPOPROTEIN"/>
    <property type="match status" value="1"/>
</dbReference>
<dbReference type="AlphaFoldDB" id="A0A7W9F082"/>
<protein>
    <recommendedName>
        <fullName evidence="1">Extensin-like C-terminal domain-containing protein</fullName>
    </recommendedName>
</protein>
<organism evidence="2 3">
    <name type="scientific">Sphingomonas prati</name>
    <dbReference type="NCBI Taxonomy" id="1843237"/>
    <lineage>
        <taxon>Bacteria</taxon>
        <taxon>Pseudomonadati</taxon>
        <taxon>Pseudomonadota</taxon>
        <taxon>Alphaproteobacteria</taxon>
        <taxon>Sphingomonadales</taxon>
        <taxon>Sphingomonadaceae</taxon>
        <taxon>Sphingomonas</taxon>
    </lineage>
</organism>
<proteinExistence type="predicted"/>
<dbReference type="RefSeq" id="WP_229673723.1">
    <property type="nucleotide sequence ID" value="NZ_BMJP01000001.1"/>
</dbReference>
<name>A0A7W9F082_9SPHN</name>
<comment type="caution">
    <text evidence="2">The sequence shown here is derived from an EMBL/GenBank/DDBJ whole genome shotgun (WGS) entry which is preliminary data.</text>
</comment>
<sequence>MKMRVWPILSLLVLAGCIPAGRGPERRAPTRRSAVTQAAPAPALSDAALRQCQADLRRAGVSFQALPDRSFGGGCDATASVKLVAIGTPITNLGAMRCPLALAFSRWVSQVAQVEAERIFGQPLRRIESFGTYACRPVNGQAGRRLSEHAHANAVDISAFVLADGTRFTVKDGWGGEDERVRAYLRAVHDAGCRRFGVVLGPDANAYHRDHFHFDMASSRYCR</sequence>
<keyword evidence="3" id="KW-1185">Reference proteome</keyword>
<evidence type="ECO:0000259" key="1">
    <source>
        <dbReference type="Pfam" id="PF06904"/>
    </source>
</evidence>
<accession>A0A7W9F082</accession>
<gene>
    <name evidence="2" type="ORF">FHS99_000512</name>
</gene>
<dbReference type="InterPro" id="IPR009683">
    <property type="entry name" value="Extensin-like_C"/>
</dbReference>
<dbReference type="Proteomes" id="UP000546701">
    <property type="component" value="Unassembled WGS sequence"/>
</dbReference>
<feature type="domain" description="Extensin-like C-terminal" evidence="1">
    <location>
        <begin position="51"/>
        <end position="223"/>
    </location>
</feature>
<reference evidence="2 3" key="1">
    <citation type="submission" date="2020-08" db="EMBL/GenBank/DDBJ databases">
        <title>Genomic Encyclopedia of Type Strains, Phase IV (KMG-IV): sequencing the most valuable type-strain genomes for metagenomic binning, comparative biology and taxonomic classification.</title>
        <authorList>
            <person name="Goeker M."/>
        </authorList>
    </citation>
    <scope>NUCLEOTIDE SEQUENCE [LARGE SCALE GENOMIC DNA]</scope>
    <source>
        <strain evidence="2 3">DSM 103336</strain>
    </source>
</reference>
<evidence type="ECO:0000313" key="2">
    <source>
        <dbReference type="EMBL" id="MBB5728056.1"/>
    </source>
</evidence>
<dbReference type="EMBL" id="JACIJR010000001">
    <property type="protein sequence ID" value="MBB5728056.1"/>
    <property type="molecule type" value="Genomic_DNA"/>
</dbReference>
<evidence type="ECO:0000313" key="3">
    <source>
        <dbReference type="Proteomes" id="UP000546701"/>
    </source>
</evidence>